<evidence type="ECO:0000256" key="7">
    <source>
        <dbReference type="ARBA" id="ARBA00023098"/>
    </source>
</evidence>
<dbReference type="InterPro" id="IPR036514">
    <property type="entry name" value="SGNH_hydro_sf"/>
</dbReference>
<evidence type="ECO:0000256" key="3">
    <source>
        <dbReference type="ARBA" id="ARBA00022525"/>
    </source>
</evidence>
<evidence type="ECO:0000313" key="9">
    <source>
        <dbReference type="Proteomes" id="UP000596660"/>
    </source>
</evidence>
<dbReference type="Pfam" id="PF00657">
    <property type="entry name" value="Lipase_GDSL"/>
    <property type="match status" value="1"/>
</dbReference>
<evidence type="ECO:0000256" key="4">
    <source>
        <dbReference type="ARBA" id="ARBA00022729"/>
    </source>
</evidence>
<protein>
    <submittedName>
        <fullName evidence="8">Uncharacterized protein</fullName>
    </submittedName>
</protein>
<dbReference type="PANTHER" id="PTHR45650">
    <property type="entry name" value="GDSL-LIKE LIPASE/ACYLHYDROLASE-RELATED"/>
    <property type="match status" value="1"/>
</dbReference>
<keyword evidence="4" id="KW-0732">Signal</keyword>
<comment type="similarity">
    <text evidence="2">Belongs to the 'GDSL' lipolytic enzyme family.</text>
</comment>
<proteinExistence type="inferred from homology"/>
<dbReference type="GO" id="GO:0016788">
    <property type="term" value="F:hydrolase activity, acting on ester bonds"/>
    <property type="evidence" value="ECO:0007669"/>
    <property type="project" value="InterPro"/>
</dbReference>
<dbReference type="GO" id="GO:0016042">
    <property type="term" value="P:lipid catabolic process"/>
    <property type="evidence" value="ECO:0007669"/>
    <property type="project" value="UniProtKB-KW"/>
</dbReference>
<dbReference type="Gene3D" id="3.40.50.1110">
    <property type="entry name" value="SGNH hydrolase"/>
    <property type="match status" value="2"/>
</dbReference>
<keyword evidence="6" id="KW-0442">Lipid degradation</keyword>
<evidence type="ECO:0000256" key="5">
    <source>
        <dbReference type="ARBA" id="ARBA00022801"/>
    </source>
</evidence>
<organism evidence="8 9">
    <name type="scientific">Chenopodium quinoa</name>
    <name type="common">Quinoa</name>
    <dbReference type="NCBI Taxonomy" id="63459"/>
    <lineage>
        <taxon>Eukaryota</taxon>
        <taxon>Viridiplantae</taxon>
        <taxon>Streptophyta</taxon>
        <taxon>Embryophyta</taxon>
        <taxon>Tracheophyta</taxon>
        <taxon>Spermatophyta</taxon>
        <taxon>Magnoliopsida</taxon>
        <taxon>eudicotyledons</taxon>
        <taxon>Gunneridae</taxon>
        <taxon>Pentapetalae</taxon>
        <taxon>Caryophyllales</taxon>
        <taxon>Chenopodiaceae</taxon>
        <taxon>Chenopodioideae</taxon>
        <taxon>Atripliceae</taxon>
        <taxon>Chenopodium</taxon>
    </lineage>
</organism>
<sequence length="381" mass="42191">MAEEFEKLPDSQKSLEIEQIEDSFMNLEIQTSNQILYELGARKVVVLEVGPIGCLESMIKRFKPNGRCDENVNQIVINFNTELDMMLKKLSSTLEHSHFILGRANSLGYDAIINPGNHGYTYASAGCGILPKTGTGLGCLNLDGQLELFQKTIKNELTFESPTELSQYLGNSIFLIWAGSNDYLLNYISGLSPEYSPEEFSQALIDSLSEKLKILHELGAKKVVVLEVGPLGCLPVYRRPGGYDEAWCDEGKNMNATMFNDRLAPMLEDLGSTYPDSLYTLGRLYNLTNDIFKNPRYYGMSNVSHSCCVTGEILGHLACYANMRPCANPEKYLFWDGAHPTQASHNILASACFNGSDICVPNNIHQLVQAQTNTASLHSAA</sequence>
<dbReference type="EnsemblPlants" id="AUR62009464-RA">
    <property type="protein sequence ID" value="AUR62009464-RA:cds"/>
    <property type="gene ID" value="AUR62009464"/>
</dbReference>
<dbReference type="Proteomes" id="UP000596660">
    <property type="component" value="Unplaced"/>
</dbReference>
<dbReference type="InterPro" id="IPR001087">
    <property type="entry name" value="GDSL"/>
</dbReference>
<dbReference type="InterPro" id="IPR051238">
    <property type="entry name" value="GDSL_esterase/lipase"/>
</dbReference>
<accession>A0A803LC75</accession>
<evidence type="ECO:0000256" key="1">
    <source>
        <dbReference type="ARBA" id="ARBA00004613"/>
    </source>
</evidence>
<dbReference type="OMA" id="LASACFN"/>
<evidence type="ECO:0000313" key="8">
    <source>
        <dbReference type="EnsemblPlants" id="AUR62009464-RA:cds"/>
    </source>
</evidence>
<reference evidence="8" key="2">
    <citation type="submission" date="2021-03" db="UniProtKB">
        <authorList>
            <consortium name="EnsemblPlants"/>
        </authorList>
    </citation>
    <scope>IDENTIFICATION</scope>
</reference>
<keyword evidence="5" id="KW-0378">Hydrolase</keyword>
<dbReference type="SUPFAM" id="SSF52266">
    <property type="entry name" value="SGNH hydrolase"/>
    <property type="match status" value="1"/>
</dbReference>
<evidence type="ECO:0000256" key="6">
    <source>
        <dbReference type="ARBA" id="ARBA00022963"/>
    </source>
</evidence>
<reference evidence="8" key="1">
    <citation type="journal article" date="2017" name="Nature">
        <title>The genome of Chenopodium quinoa.</title>
        <authorList>
            <person name="Jarvis D.E."/>
            <person name="Ho Y.S."/>
            <person name="Lightfoot D.J."/>
            <person name="Schmoeckel S.M."/>
            <person name="Li B."/>
            <person name="Borm T.J.A."/>
            <person name="Ohyanagi H."/>
            <person name="Mineta K."/>
            <person name="Michell C.T."/>
            <person name="Saber N."/>
            <person name="Kharbatia N.M."/>
            <person name="Rupper R.R."/>
            <person name="Sharp A.R."/>
            <person name="Dally N."/>
            <person name="Boughton B.A."/>
            <person name="Woo Y.H."/>
            <person name="Gao G."/>
            <person name="Schijlen E.G.W.M."/>
            <person name="Guo X."/>
            <person name="Momin A.A."/>
            <person name="Negrao S."/>
            <person name="Al-Babili S."/>
            <person name="Gehring C."/>
            <person name="Roessner U."/>
            <person name="Jung C."/>
            <person name="Murphy K."/>
            <person name="Arold S.T."/>
            <person name="Gojobori T."/>
            <person name="van der Linden C.G."/>
            <person name="van Loo E.N."/>
            <person name="Jellen E.N."/>
            <person name="Maughan P.J."/>
            <person name="Tester M."/>
        </authorList>
    </citation>
    <scope>NUCLEOTIDE SEQUENCE [LARGE SCALE GENOMIC DNA]</scope>
    <source>
        <strain evidence="8">cv. PI 614886</strain>
    </source>
</reference>
<dbReference type="AlphaFoldDB" id="A0A803LC75"/>
<evidence type="ECO:0000256" key="2">
    <source>
        <dbReference type="ARBA" id="ARBA00008668"/>
    </source>
</evidence>
<keyword evidence="9" id="KW-1185">Reference proteome</keyword>
<keyword evidence="7" id="KW-0443">Lipid metabolism</keyword>
<keyword evidence="3" id="KW-0964">Secreted</keyword>
<dbReference type="PANTHER" id="PTHR45650:SF14">
    <property type="entry name" value="GDSL ESTERASE_LIPASE 7-LIKE"/>
    <property type="match status" value="1"/>
</dbReference>
<comment type="subcellular location">
    <subcellularLocation>
        <location evidence="1">Secreted</location>
    </subcellularLocation>
</comment>
<dbReference type="GO" id="GO:0005576">
    <property type="term" value="C:extracellular region"/>
    <property type="evidence" value="ECO:0007669"/>
    <property type="project" value="UniProtKB-SubCell"/>
</dbReference>
<dbReference type="Gramene" id="AUR62009464-RA">
    <property type="protein sequence ID" value="AUR62009464-RA:cds"/>
    <property type="gene ID" value="AUR62009464"/>
</dbReference>
<name>A0A803LC75_CHEQI</name>